<evidence type="ECO:0000313" key="2">
    <source>
        <dbReference type="EMBL" id="TVS77921.1"/>
    </source>
</evidence>
<reference evidence="2 3" key="1">
    <citation type="submission" date="2019-07" db="EMBL/GenBank/DDBJ databases">
        <title>New Mycobacterium species.</title>
        <authorList>
            <person name="Tortoli E."/>
            <person name="Ghielmetti G."/>
            <person name="Friedel U."/>
            <person name="Trovato A."/>
        </authorList>
    </citation>
    <scope>NUCLEOTIDE SEQUENCE [LARGE SCALE GENOMIC DNA]</scope>
    <source>
        <strain evidence="2 3">16-83</strain>
    </source>
</reference>
<dbReference type="OrthoDB" id="4382070at2"/>
<proteinExistence type="predicted"/>
<protein>
    <submittedName>
        <fullName evidence="2">Uncharacterized protein</fullName>
    </submittedName>
</protein>
<name>A0A557WXF3_9MYCO</name>
<dbReference type="AlphaFoldDB" id="A0A557WXF3"/>
<dbReference type="EMBL" id="VMQU01000196">
    <property type="protein sequence ID" value="TVS77921.1"/>
    <property type="molecule type" value="Genomic_DNA"/>
</dbReference>
<evidence type="ECO:0000313" key="3">
    <source>
        <dbReference type="Proteomes" id="UP000320513"/>
    </source>
</evidence>
<gene>
    <name evidence="2" type="ORF">FPZ47_25975</name>
</gene>
<feature type="region of interest" description="Disordered" evidence="1">
    <location>
        <begin position="30"/>
        <end position="54"/>
    </location>
</feature>
<comment type="caution">
    <text evidence="2">The sequence shown here is derived from an EMBL/GenBank/DDBJ whole genome shotgun (WGS) entry which is preliminary data.</text>
</comment>
<accession>A0A557WXF3</accession>
<dbReference type="Proteomes" id="UP000320513">
    <property type="component" value="Unassembled WGS sequence"/>
</dbReference>
<evidence type="ECO:0000256" key="1">
    <source>
        <dbReference type="SAM" id="MobiDB-lite"/>
    </source>
</evidence>
<organism evidence="2 3">
    <name type="scientific">Mycobacterium helveticum</name>
    <dbReference type="NCBI Taxonomy" id="2592811"/>
    <lineage>
        <taxon>Bacteria</taxon>
        <taxon>Bacillati</taxon>
        <taxon>Actinomycetota</taxon>
        <taxon>Actinomycetes</taxon>
        <taxon>Mycobacteriales</taxon>
        <taxon>Mycobacteriaceae</taxon>
        <taxon>Mycobacterium</taxon>
    </lineage>
</organism>
<feature type="compositionally biased region" description="Low complexity" evidence="1">
    <location>
        <begin position="40"/>
        <end position="51"/>
    </location>
</feature>
<keyword evidence="3" id="KW-1185">Reference proteome</keyword>
<sequence>MGWVTQDAVAIVSALLAAFWAAVGICQAGTPDDGRKDGESVAVSSPRGPRSSARREVLVVATMTRPLGAFTDRFVEHGGRRAPAVLAGPRARPAGPTPARLG</sequence>